<dbReference type="SUPFAM" id="SSF53448">
    <property type="entry name" value="Nucleotide-diphospho-sugar transferases"/>
    <property type="match status" value="1"/>
</dbReference>
<dbReference type="OrthoDB" id="9812327at2"/>
<dbReference type="InterPro" id="IPR029044">
    <property type="entry name" value="Nucleotide-diphossugar_trans"/>
</dbReference>
<reference evidence="2 3" key="1">
    <citation type="submission" date="2017-06" db="EMBL/GenBank/DDBJ databases">
        <title>Genome sequencing of cyanobaciteial culture collection at National Institute for Environmental Studies (NIES).</title>
        <authorList>
            <person name="Hirose Y."/>
            <person name="Shimura Y."/>
            <person name="Fujisawa T."/>
            <person name="Nakamura Y."/>
            <person name="Kawachi M."/>
        </authorList>
    </citation>
    <scope>NUCLEOTIDE SEQUENCE [LARGE SCALE GENOMIC DNA]</scope>
    <source>
        <strain evidence="2 3">NIES-267</strain>
    </source>
</reference>
<evidence type="ECO:0000313" key="2">
    <source>
        <dbReference type="EMBL" id="BAY85898.1"/>
    </source>
</evidence>
<keyword evidence="2" id="KW-0808">Transferase</keyword>
<dbReference type="Pfam" id="PF10111">
    <property type="entry name" value="Glyco_tranf_2_2"/>
    <property type="match status" value="1"/>
</dbReference>
<dbReference type="InterPro" id="IPR050834">
    <property type="entry name" value="Glycosyltransf_2"/>
</dbReference>
<dbReference type="AlphaFoldDB" id="A0A1Z4LXT6"/>
<sequence>MRATMPLISVIIPVYNAEATIKETINSVLNQTFTNLELIVINDGSKDSSLSIISNIKDSRLKLFSYDNSGVAISRNRGIKKASGKFIAFLDADDLWTSDKLEAQLKALQSNPQAAVAYSWVDYINEFGEFLHNGNHTTINGNAYKQLLVENVLENGSNPLIRRDALLKVGGFNQSLTPAEDWDMWLRLAACYDFVTVPSPQILYRTLSHSGSTNVLKMEKVCSQLIEQAFNRAPASFQYLKKRASGILYYYLIHKSLESKNSSQNSIAAMRFFCNTIRYDASVWQWRIMLKTIIRISTLFVLPPLMYQRFKAVYKRKPGF</sequence>
<accession>A0A1Z4LXT6</accession>
<proteinExistence type="predicted"/>
<organism evidence="2 3">
    <name type="scientific">Calothrix parasitica NIES-267</name>
    <dbReference type="NCBI Taxonomy" id="1973488"/>
    <lineage>
        <taxon>Bacteria</taxon>
        <taxon>Bacillati</taxon>
        <taxon>Cyanobacteriota</taxon>
        <taxon>Cyanophyceae</taxon>
        <taxon>Nostocales</taxon>
        <taxon>Calotrichaceae</taxon>
        <taxon>Calothrix</taxon>
    </lineage>
</organism>
<dbReference type="GO" id="GO:0016740">
    <property type="term" value="F:transferase activity"/>
    <property type="evidence" value="ECO:0007669"/>
    <property type="project" value="UniProtKB-KW"/>
</dbReference>
<dbReference type="EMBL" id="AP018227">
    <property type="protein sequence ID" value="BAY85898.1"/>
    <property type="molecule type" value="Genomic_DNA"/>
</dbReference>
<dbReference type="InterPro" id="IPR019290">
    <property type="entry name" value="GlycosylTrfase-like_prok"/>
</dbReference>
<name>A0A1Z4LXT6_9CYAN</name>
<gene>
    <name evidence="2" type="ORF">NIES267_54040</name>
</gene>
<evidence type="ECO:0000259" key="1">
    <source>
        <dbReference type="Pfam" id="PF10111"/>
    </source>
</evidence>
<evidence type="ECO:0000313" key="3">
    <source>
        <dbReference type="Proteomes" id="UP000218418"/>
    </source>
</evidence>
<dbReference type="Gene3D" id="3.90.550.10">
    <property type="entry name" value="Spore Coat Polysaccharide Biosynthesis Protein SpsA, Chain A"/>
    <property type="match status" value="1"/>
</dbReference>
<feature type="domain" description="Glycosyltransferase 2-like prokaryotic type" evidence="1">
    <location>
        <begin position="9"/>
        <end position="253"/>
    </location>
</feature>
<dbReference type="Proteomes" id="UP000218418">
    <property type="component" value="Chromosome"/>
</dbReference>
<dbReference type="CDD" id="cd00761">
    <property type="entry name" value="Glyco_tranf_GTA_type"/>
    <property type="match status" value="1"/>
</dbReference>
<dbReference type="PANTHER" id="PTHR43685">
    <property type="entry name" value="GLYCOSYLTRANSFERASE"/>
    <property type="match status" value="1"/>
</dbReference>
<protein>
    <submittedName>
        <fullName evidence="2">Putative glycosyl transferase</fullName>
    </submittedName>
</protein>
<dbReference type="PANTHER" id="PTHR43685:SF2">
    <property type="entry name" value="GLYCOSYLTRANSFERASE 2-LIKE DOMAIN-CONTAINING PROTEIN"/>
    <property type="match status" value="1"/>
</dbReference>
<keyword evidence="3" id="KW-1185">Reference proteome</keyword>